<protein>
    <submittedName>
        <fullName evidence="3">DUF3043 domain-containing protein</fullName>
    </submittedName>
</protein>
<proteinExistence type="predicted"/>
<evidence type="ECO:0000256" key="1">
    <source>
        <dbReference type="SAM" id="MobiDB-lite"/>
    </source>
</evidence>
<keyword evidence="2" id="KW-0472">Membrane</keyword>
<dbReference type="EMBL" id="CP066078">
    <property type="protein sequence ID" value="QQC59623.1"/>
    <property type="molecule type" value="Genomic_DNA"/>
</dbReference>
<feature type="compositionally biased region" description="Basic and acidic residues" evidence="1">
    <location>
        <begin position="102"/>
        <end position="115"/>
    </location>
</feature>
<name>A0A7T4MU35_9MICC</name>
<organism evidence="3 4">
    <name type="scientific">Rothia kristinae</name>
    <dbReference type="NCBI Taxonomy" id="37923"/>
    <lineage>
        <taxon>Bacteria</taxon>
        <taxon>Bacillati</taxon>
        <taxon>Actinomycetota</taxon>
        <taxon>Actinomycetes</taxon>
        <taxon>Micrococcales</taxon>
        <taxon>Micrococcaceae</taxon>
        <taxon>Rothia</taxon>
    </lineage>
</organism>
<dbReference type="Proteomes" id="UP000595221">
    <property type="component" value="Chromosome"/>
</dbReference>
<dbReference type="InterPro" id="IPR021403">
    <property type="entry name" value="DUF3043"/>
</dbReference>
<sequence length="246" mass="28123">MPSSLSAPAPHAPVRDRGAGFPPARPPGRARGRTGTADRYHGRVFGKKKKSQEDRPDPAQESVRESATRPHDGGRGTTPGKGRPTPSRKEREAARRRPLVPQDRKAAKQANREAAREARILQNQAMQTGDERYLPVRDRGPQRRFARDFVDSRRNVGDFFIVVLLILFIGSMFLPAQQPILVNIMWILILVWIIDTWLMWRKLKSCLVEKFTTVQQGSAWYAWNRAMMIRRLRLPKPQVRHGQRPA</sequence>
<keyword evidence="2" id="KW-0812">Transmembrane</keyword>
<feature type="transmembrane region" description="Helical" evidence="2">
    <location>
        <begin position="156"/>
        <end position="174"/>
    </location>
</feature>
<feature type="compositionally biased region" description="Low complexity" evidence="1">
    <location>
        <begin position="19"/>
        <end position="35"/>
    </location>
</feature>
<dbReference type="Pfam" id="PF11241">
    <property type="entry name" value="DUF3043"/>
    <property type="match status" value="1"/>
</dbReference>
<evidence type="ECO:0000313" key="4">
    <source>
        <dbReference type="Proteomes" id="UP000595221"/>
    </source>
</evidence>
<feature type="transmembrane region" description="Helical" evidence="2">
    <location>
        <begin position="180"/>
        <end position="200"/>
    </location>
</feature>
<feature type="compositionally biased region" description="Basic and acidic residues" evidence="1">
    <location>
        <begin position="51"/>
        <end position="74"/>
    </location>
</feature>
<keyword evidence="2" id="KW-1133">Transmembrane helix</keyword>
<evidence type="ECO:0000256" key="2">
    <source>
        <dbReference type="SAM" id="Phobius"/>
    </source>
</evidence>
<evidence type="ECO:0000313" key="3">
    <source>
        <dbReference type="EMBL" id="QQC59623.1"/>
    </source>
</evidence>
<accession>A0A7T4MU35</accession>
<gene>
    <name evidence="3" type="ORF">I6H58_01090</name>
</gene>
<reference evidence="3 4" key="1">
    <citation type="submission" date="2020-12" db="EMBL/GenBank/DDBJ databases">
        <title>FDA dAtabase for Regulatory Grade micrObial Sequences (FDA-ARGOS): Supporting development and validation of Infectious Disease Dx tests.</title>
        <authorList>
            <person name="Sproer C."/>
            <person name="Gronow S."/>
            <person name="Severitt S."/>
            <person name="Schroder I."/>
            <person name="Tallon L."/>
            <person name="Sadzewicz L."/>
            <person name="Zhao X."/>
            <person name="Boylan J."/>
            <person name="Ott S."/>
            <person name="Bowen H."/>
            <person name="Vavikolanu K."/>
            <person name="Mehta A."/>
            <person name="Aluvathingal J."/>
            <person name="Nadendla S."/>
            <person name="Lowell S."/>
            <person name="Myers T."/>
            <person name="Yan Y."/>
            <person name="Sichtig H."/>
        </authorList>
    </citation>
    <scope>NUCLEOTIDE SEQUENCE [LARGE SCALE GENOMIC DNA]</scope>
    <source>
        <strain evidence="3 4">FDAARGOS_1001</strain>
    </source>
</reference>
<dbReference type="AlphaFoldDB" id="A0A7T4MU35"/>
<feature type="region of interest" description="Disordered" evidence="1">
    <location>
        <begin position="1"/>
        <end position="115"/>
    </location>
</feature>